<gene>
    <name evidence="2" type="ORF">GCM10020221_05430</name>
</gene>
<protein>
    <submittedName>
        <fullName evidence="2">Uncharacterized protein</fullName>
    </submittedName>
</protein>
<feature type="region of interest" description="Disordered" evidence="1">
    <location>
        <begin position="26"/>
        <end position="52"/>
    </location>
</feature>
<organism evidence="2 3">
    <name type="scientific">Streptomyces thioluteus</name>
    <dbReference type="NCBI Taxonomy" id="66431"/>
    <lineage>
        <taxon>Bacteria</taxon>
        <taxon>Bacillati</taxon>
        <taxon>Actinomycetota</taxon>
        <taxon>Actinomycetes</taxon>
        <taxon>Kitasatosporales</taxon>
        <taxon>Streptomycetaceae</taxon>
        <taxon>Streptomyces</taxon>
    </lineage>
</organism>
<feature type="compositionally biased region" description="Basic and acidic residues" evidence="1">
    <location>
        <begin position="40"/>
        <end position="52"/>
    </location>
</feature>
<reference evidence="2 3" key="1">
    <citation type="journal article" date="2019" name="Int. J. Syst. Evol. Microbiol.">
        <title>The Global Catalogue of Microorganisms (GCM) 10K type strain sequencing project: providing services to taxonomists for standard genome sequencing and annotation.</title>
        <authorList>
            <consortium name="The Broad Institute Genomics Platform"/>
            <consortium name="The Broad Institute Genome Sequencing Center for Infectious Disease"/>
            <person name="Wu L."/>
            <person name="Ma J."/>
        </authorList>
    </citation>
    <scope>NUCLEOTIDE SEQUENCE [LARGE SCALE GENOMIC DNA]</scope>
    <source>
        <strain evidence="2 3">JCM 4087</strain>
    </source>
</reference>
<dbReference type="Proteomes" id="UP001501102">
    <property type="component" value="Unassembled WGS sequence"/>
</dbReference>
<name>A0ABN3WFG1_STRTU</name>
<keyword evidence="3" id="KW-1185">Reference proteome</keyword>
<proteinExistence type="predicted"/>
<dbReference type="EMBL" id="BAAAXZ010000021">
    <property type="protein sequence ID" value="GAA2912589.1"/>
    <property type="molecule type" value="Genomic_DNA"/>
</dbReference>
<accession>A0ABN3WFG1</accession>
<evidence type="ECO:0000256" key="1">
    <source>
        <dbReference type="SAM" id="MobiDB-lite"/>
    </source>
</evidence>
<evidence type="ECO:0000313" key="2">
    <source>
        <dbReference type="EMBL" id="GAA2912589.1"/>
    </source>
</evidence>
<evidence type="ECO:0000313" key="3">
    <source>
        <dbReference type="Proteomes" id="UP001501102"/>
    </source>
</evidence>
<comment type="caution">
    <text evidence="2">The sequence shown here is derived from an EMBL/GenBank/DDBJ whole genome shotgun (WGS) entry which is preliminary data.</text>
</comment>
<sequence>MDSAMSEFSSDFSLHTIPLWEEGEENSTCIDGGREYSVPSEEKGKGREEGRGTKEFNIRSRCDCESVVLKRALGKGL</sequence>